<comment type="similarity">
    <text evidence="2 4">Belongs to the class-III pyridoxal-phosphate-dependent aminotransferase family.</text>
</comment>
<organism evidence="5 6">
    <name type="scientific">Pseudothauera lacus</name>
    <dbReference type="NCBI Taxonomy" id="2136175"/>
    <lineage>
        <taxon>Bacteria</taxon>
        <taxon>Pseudomonadati</taxon>
        <taxon>Pseudomonadota</taxon>
        <taxon>Betaproteobacteria</taxon>
        <taxon>Rhodocyclales</taxon>
        <taxon>Zoogloeaceae</taxon>
        <taxon>Pseudothauera</taxon>
    </lineage>
</organism>
<proteinExistence type="inferred from homology"/>
<dbReference type="SUPFAM" id="SSF53383">
    <property type="entry name" value="PLP-dependent transferases"/>
    <property type="match status" value="1"/>
</dbReference>
<dbReference type="Gene3D" id="3.90.1150.10">
    <property type="entry name" value="Aspartate Aminotransferase, domain 1"/>
    <property type="match status" value="1"/>
</dbReference>
<dbReference type="PANTHER" id="PTHR43094">
    <property type="entry name" value="AMINOTRANSFERASE"/>
    <property type="match status" value="1"/>
</dbReference>
<dbReference type="OrthoDB" id="3398487at2"/>
<dbReference type="PANTHER" id="PTHR43094:SF1">
    <property type="entry name" value="AMINOTRANSFERASE CLASS-III"/>
    <property type="match status" value="1"/>
</dbReference>
<dbReference type="InterPro" id="IPR005814">
    <property type="entry name" value="Aminotrans_3"/>
</dbReference>
<evidence type="ECO:0000256" key="4">
    <source>
        <dbReference type="RuleBase" id="RU003560"/>
    </source>
</evidence>
<dbReference type="CDD" id="cd00610">
    <property type="entry name" value="OAT_like"/>
    <property type="match status" value="1"/>
</dbReference>
<dbReference type="InterPro" id="IPR015424">
    <property type="entry name" value="PyrdxlP-dep_Trfase"/>
</dbReference>
<evidence type="ECO:0000313" key="5">
    <source>
        <dbReference type="EMBL" id="PTD96910.1"/>
    </source>
</evidence>
<dbReference type="Pfam" id="PF00202">
    <property type="entry name" value="Aminotran_3"/>
    <property type="match status" value="1"/>
</dbReference>
<reference evidence="5 6" key="1">
    <citation type="submission" date="2018-03" db="EMBL/GenBank/DDBJ databases">
        <authorList>
            <person name="Keele B.F."/>
        </authorList>
    </citation>
    <scope>NUCLEOTIDE SEQUENCE [LARGE SCALE GENOMIC DNA]</scope>
    <source>
        <strain evidence="5 6">D20</strain>
    </source>
</reference>
<name>A0A2T4IGL1_9RHOO</name>
<dbReference type="GO" id="GO:0030170">
    <property type="term" value="F:pyridoxal phosphate binding"/>
    <property type="evidence" value="ECO:0007669"/>
    <property type="project" value="InterPro"/>
</dbReference>
<dbReference type="Proteomes" id="UP000241193">
    <property type="component" value="Unassembled WGS sequence"/>
</dbReference>
<evidence type="ECO:0000256" key="2">
    <source>
        <dbReference type="ARBA" id="ARBA00008954"/>
    </source>
</evidence>
<evidence type="ECO:0000256" key="1">
    <source>
        <dbReference type="ARBA" id="ARBA00001933"/>
    </source>
</evidence>
<dbReference type="AlphaFoldDB" id="A0A2T4IGL1"/>
<dbReference type="PIRSF" id="PIRSF000521">
    <property type="entry name" value="Transaminase_4ab_Lys_Orn"/>
    <property type="match status" value="1"/>
</dbReference>
<dbReference type="GO" id="GO:0008483">
    <property type="term" value="F:transaminase activity"/>
    <property type="evidence" value="ECO:0007669"/>
    <property type="project" value="UniProtKB-KW"/>
</dbReference>
<dbReference type="RefSeq" id="WP_107492719.1">
    <property type="nucleotide sequence ID" value="NZ_PZKC01000004.1"/>
</dbReference>
<comment type="caution">
    <text evidence="5">The sequence shown here is derived from an EMBL/GenBank/DDBJ whole genome shotgun (WGS) entry which is preliminary data.</text>
</comment>
<evidence type="ECO:0000313" key="6">
    <source>
        <dbReference type="Proteomes" id="UP000241193"/>
    </source>
</evidence>
<accession>A0A2T4IGL1</accession>
<dbReference type="PROSITE" id="PS00600">
    <property type="entry name" value="AA_TRANSFER_CLASS_3"/>
    <property type="match status" value="1"/>
</dbReference>
<sequence length="448" mass="47925">MVTLPDRSEGDINLTPRRQAWQDATLDEATRALLAEDARWFLHQSMSTPCLDALAGAAGSTLTTVDGRRLLDFHGNSLHQVGYGHPRVKAAVIDMLDRLPFSPRRFTNDTAVSLARRLCESAPGDLDKVLFAPGGTSAIGMALKLARVATGRHKTLSMWGSFHGASLDAISLGGEAAFRRGIGPLLPGAEHVPPCDPGDCPFGCSGRCALRCADYVDYVLEKEGDVAAVVVETIRCTDVQIPPADYYRRLRAACDRHGTLLILDEIPIALGRTGHLYAVERYGIVPDMLVLGKGLGGGLFPLAALLARAHLDVAGHISLGHYTHEKSPLACAAALATLDVLDAEELPARSLRLGEALRIRLEGLRAHCALIHEVRAAGLLVGIELRRPDGRPAEDEAEMVLYRCLSAGLSFKIGQGNVLVLAPPLNISDADLDRAFTILADALCSPAE</sequence>
<protein>
    <submittedName>
        <fullName evidence="5">Aspartate aminotransferase family protein</fullName>
    </submittedName>
</protein>
<dbReference type="InterPro" id="IPR015421">
    <property type="entry name" value="PyrdxlP-dep_Trfase_major"/>
</dbReference>
<keyword evidence="6" id="KW-1185">Reference proteome</keyword>
<reference evidence="5 6" key="2">
    <citation type="submission" date="2018-04" db="EMBL/GenBank/DDBJ databases">
        <title>Thauera lacus sp. nov., isolated from an saline lake in Inner Mongolia, China.</title>
        <authorList>
            <person name="Liang Q.-Y."/>
        </authorList>
    </citation>
    <scope>NUCLEOTIDE SEQUENCE [LARGE SCALE GENOMIC DNA]</scope>
    <source>
        <strain evidence="5 6">D20</strain>
    </source>
</reference>
<dbReference type="Gene3D" id="3.40.640.10">
    <property type="entry name" value="Type I PLP-dependent aspartate aminotransferase-like (Major domain)"/>
    <property type="match status" value="1"/>
</dbReference>
<keyword evidence="5" id="KW-0808">Transferase</keyword>
<keyword evidence="5" id="KW-0032">Aminotransferase</keyword>
<gene>
    <name evidence="5" type="ORF">C8261_05735</name>
</gene>
<evidence type="ECO:0000256" key="3">
    <source>
        <dbReference type="ARBA" id="ARBA00022898"/>
    </source>
</evidence>
<keyword evidence="3 4" id="KW-0663">Pyridoxal phosphate</keyword>
<dbReference type="EMBL" id="PZKC01000004">
    <property type="protein sequence ID" value="PTD96910.1"/>
    <property type="molecule type" value="Genomic_DNA"/>
</dbReference>
<dbReference type="InterPro" id="IPR015422">
    <property type="entry name" value="PyrdxlP-dep_Trfase_small"/>
</dbReference>
<dbReference type="NCBIfam" id="NF004755">
    <property type="entry name" value="PRK06082.1"/>
    <property type="match status" value="1"/>
</dbReference>
<comment type="cofactor">
    <cofactor evidence="1">
        <name>pyridoxal 5'-phosphate</name>
        <dbReference type="ChEBI" id="CHEBI:597326"/>
    </cofactor>
</comment>
<dbReference type="InterPro" id="IPR049704">
    <property type="entry name" value="Aminotrans_3_PPA_site"/>
</dbReference>